<feature type="domain" description="RCK N-terminal" evidence="2">
    <location>
        <begin position="122"/>
        <end position="236"/>
    </location>
</feature>
<name>A0A4D6HC77_9EURY</name>
<dbReference type="SUPFAM" id="SSF81324">
    <property type="entry name" value="Voltage-gated potassium channels"/>
    <property type="match status" value="1"/>
</dbReference>
<keyword evidence="1" id="KW-0472">Membrane</keyword>
<keyword evidence="1" id="KW-0812">Transmembrane</keyword>
<feature type="transmembrane region" description="Helical" evidence="1">
    <location>
        <begin position="20"/>
        <end position="41"/>
    </location>
</feature>
<evidence type="ECO:0000259" key="3">
    <source>
        <dbReference type="PROSITE" id="PS51202"/>
    </source>
</evidence>
<evidence type="ECO:0000259" key="2">
    <source>
        <dbReference type="PROSITE" id="PS51201"/>
    </source>
</evidence>
<organism evidence="4 5">
    <name type="scientific">Halapricum salinum</name>
    <dbReference type="NCBI Taxonomy" id="1457250"/>
    <lineage>
        <taxon>Archaea</taxon>
        <taxon>Methanobacteriati</taxon>
        <taxon>Methanobacteriota</taxon>
        <taxon>Stenosarchaea group</taxon>
        <taxon>Halobacteria</taxon>
        <taxon>Halobacteriales</taxon>
        <taxon>Haloarculaceae</taxon>
        <taxon>Halapricum</taxon>
    </lineage>
</organism>
<proteinExistence type="predicted"/>
<feature type="domain" description="RCK C-terminal" evidence="3">
    <location>
        <begin position="471"/>
        <end position="554"/>
    </location>
</feature>
<dbReference type="GO" id="GO:0006813">
    <property type="term" value="P:potassium ion transport"/>
    <property type="evidence" value="ECO:0007669"/>
    <property type="project" value="InterPro"/>
</dbReference>
<feature type="transmembrane region" description="Helical" evidence="1">
    <location>
        <begin position="80"/>
        <end position="107"/>
    </location>
</feature>
<dbReference type="AlphaFoldDB" id="A0A4D6HC77"/>
<dbReference type="Pfam" id="PF02254">
    <property type="entry name" value="TrkA_N"/>
    <property type="match status" value="2"/>
</dbReference>
<dbReference type="InterPro" id="IPR003148">
    <property type="entry name" value="RCK_N"/>
</dbReference>
<keyword evidence="1" id="KW-1133">Transmembrane helix</keyword>
<dbReference type="STRING" id="1457250.GCA_000755225_00264"/>
<dbReference type="GeneID" id="39847422"/>
<gene>
    <name evidence="4" type="ORF">DV733_06120</name>
</gene>
<dbReference type="OrthoDB" id="43518at2157"/>
<protein>
    <submittedName>
        <fullName evidence="4">TrkA family potassium uptake protein</fullName>
    </submittedName>
</protein>
<dbReference type="PANTHER" id="PTHR43833">
    <property type="entry name" value="POTASSIUM CHANNEL PROTEIN 2-RELATED-RELATED"/>
    <property type="match status" value="1"/>
</dbReference>
<dbReference type="Gene3D" id="3.30.70.1450">
    <property type="entry name" value="Regulator of K+ conductance, C-terminal domain"/>
    <property type="match status" value="2"/>
</dbReference>
<feature type="domain" description="RCK N-terminal" evidence="2">
    <location>
        <begin position="349"/>
        <end position="457"/>
    </location>
</feature>
<feature type="domain" description="RCK C-terminal" evidence="3">
    <location>
        <begin position="258"/>
        <end position="342"/>
    </location>
</feature>
<dbReference type="GO" id="GO:0008324">
    <property type="term" value="F:monoatomic cation transmembrane transporter activity"/>
    <property type="evidence" value="ECO:0007669"/>
    <property type="project" value="InterPro"/>
</dbReference>
<dbReference type="PROSITE" id="PS51201">
    <property type="entry name" value="RCK_N"/>
    <property type="match status" value="2"/>
</dbReference>
<dbReference type="PANTHER" id="PTHR43833:SF13">
    <property type="entry name" value="POTASSIUM CHANNEL PROTEIN 2-RELATED"/>
    <property type="match status" value="1"/>
</dbReference>
<accession>A0A4D6HC77</accession>
<dbReference type="Proteomes" id="UP000296706">
    <property type="component" value="Chromosome"/>
</dbReference>
<dbReference type="RefSeq" id="WP_049995596.1">
    <property type="nucleotide sequence ID" value="NZ_CP031310.1"/>
</dbReference>
<evidence type="ECO:0000256" key="1">
    <source>
        <dbReference type="SAM" id="Phobius"/>
    </source>
</evidence>
<dbReference type="Pfam" id="PF02080">
    <property type="entry name" value="TrkA_C"/>
    <property type="match status" value="2"/>
</dbReference>
<dbReference type="InterPro" id="IPR050721">
    <property type="entry name" value="Trk_Ktr_HKT_K-transport"/>
</dbReference>
<evidence type="ECO:0000313" key="5">
    <source>
        <dbReference type="Proteomes" id="UP000296706"/>
    </source>
</evidence>
<dbReference type="EMBL" id="CP031310">
    <property type="protein sequence ID" value="QCC50846.1"/>
    <property type="molecule type" value="Genomic_DNA"/>
</dbReference>
<dbReference type="InterPro" id="IPR036721">
    <property type="entry name" value="RCK_C_sf"/>
</dbReference>
<dbReference type="InterPro" id="IPR006037">
    <property type="entry name" value="RCK_C"/>
</dbReference>
<sequence length="561" mass="60598">MVSLPGSVGDVNLTRRDRLVVYYLVGLTVLVLTYTGVYNLAMARIEGVDQSIFASFEFVVQTMTTTGYGQDSGYWNHPLMFLYVAGVQISGIGIGFFTLRLIIIPLFSSADVNLDNRLTPKRDHVVVCEYRRDSEVLLEELEELGIEYVLISSDEDEARRLSDDGYAAIDGSPQDAEAYRRASIDSARAVITDAGEANVDTILTIRSVRPDIDVIALTDDSSLEDVLYETGADSVLSPHSVLGHRLAEKVVASFDTELGDAVELGEDIELTEVSVERGSSLDGVRIRESGIRERTGANVVGAWIDGELQMPPDPDSVIQENTVLLVAGEHEALEELSEFTRSADPFGRPDRVVLAGTGEVGSAAERVLDEEGIETVTIDRNESTGADIIGDAGEREVLREAGVEDAGMLLVCVPDDSQALLTTVQAQAINPDIEVLVRANEMATVSKAFRAGADYVLAVPQVSARMVARDLRGEDVLEPASQIRVIRVPATPFAGETLATAGITEQTGCRVIAIDDESGLTTRIDPQRELHADDRLVLVGSDAAVQEFLKRFDVSPAAKGN</sequence>
<dbReference type="InterPro" id="IPR036291">
    <property type="entry name" value="NAD(P)-bd_dom_sf"/>
</dbReference>
<reference evidence="4 5" key="1">
    <citation type="journal article" date="2019" name="Nat. Commun.">
        <title>A new type of DNA phosphorothioation-based antiviral system in archaea.</title>
        <authorList>
            <person name="Xiong L."/>
            <person name="Liu S."/>
            <person name="Chen S."/>
            <person name="Xiao Y."/>
            <person name="Zhu B."/>
            <person name="Gao Y."/>
            <person name="Zhang Y."/>
            <person name="Chen B."/>
            <person name="Luo J."/>
            <person name="Deng Z."/>
            <person name="Chen X."/>
            <person name="Wang L."/>
            <person name="Chen S."/>
        </authorList>
    </citation>
    <scope>NUCLEOTIDE SEQUENCE [LARGE SCALE GENOMIC DNA]</scope>
    <source>
        <strain evidence="4 5">CBA1105</strain>
    </source>
</reference>
<dbReference type="Gene3D" id="3.40.50.720">
    <property type="entry name" value="NAD(P)-binding Rossmann-like Domain"/>
    <property type="match status" value="2"/>
</dbReference>
<dbReference type="KEGG" id="hsn:DV733_06120"/>
<dbReference type="SUPFAM" id="SSF116726">
    <property type="entry name" value="TrkA C-terminal domain-like"/>
    <property type="match status" value="2"/>
</dbReference>
<evidence type="ECO:0000313" key="4">
    <source>
        <dbReference type="EMBL" id="QCC50846.1"/>
    </source>
</evidence>
<keyword evidence="5" id="KW-1185">Reference proteome</keyword>
<dbReference type="Gene3D" id="1.10.287.70">
    <property type="match status" value="1"/>
</dbReference>
<dbReference type="SUPFAM" id="SSF51735">
    <property type="entry name" value="NAD(P)-binding Rossmann-fold domains"/>
    <property type="match status" value="2"/>
</dbReference>
<dbReference type="PROSITE" id="PS51202">
    <property type="entry name" value="RCK_C"/>
    <property type="match status" value="2"/>
</dbReference>